<dbReference type="Gene3D" id="3.40.50.2300">
    <property type="match status" value="1"/>
</dbReference>
<dbReference type="InterPro" id="IPR006674">
    <property type="entry name" value="HD_domain"/>
</dbReference>
<dbReference type="PROSITE" id="PS51831">
    <property type="entry name" value="HD"/>
    <property type="match status" value="1"/>
</dbReference>
<gene>
    <name evidence="5" type="ORF">DEM27_23345</name>
</gene>
<feature type="modified residue" description="4-aspartylphosphate" evidence="1">
    <location>
        <position position="52"/>
    </location>
</feature>
<evidence type="ECO:0000259" key="4">
    <source>
        <dbReference type="PROSITE" id="PS51832"/>
    </source>
</evidence>
<dbReference type="Pfam" id="PF00072">
    <property type="entry name" value="Response_reg"/>
    <property type="match status" value="1"/>
</dbReference>
<name>A0A2U2DKM2_9HYPH</name>
<organism evidence="5 6">
    <name type="scientific">Metarhizobium album</name>
    <dbReference type="NCBI Taxonomy" id="2182425"/>
    <lineage>
        <taxon>Bacteria</taxon>
        <taxon>Pseudomonadati</taxon>
        <taxon>Pseudomonadota</taxon>
        <taxon>Alphaproteobacteria</taxon>
        <taxon>Hyphomicrobiales</taxon>
        <taxon>Rhizobiaceae</taxon>
        <taxon>Metarhizobium</taxon>
    </lineage>
</organism>
<dbReference type="InterPro" id="IPR037522">
    <property type="entry name" value="HD_GYP_dom"/>
</dbReference>
<dbReference type="SMART" id="SM00471">
    <property type="entry name" value="HDc"/>
    <property type="match status" value="1"/>
</dbReference>
<dbReference type="PROSITE" id="PS50110">
    <property type="entry name" value="RESPONSE_REGULATORY"/>
    <property type="match status" value="1"/>
</dbReference>
<dbReference type="SMART" id="SM00448">
    <property type="entry name" value="REC"/>
    <property type="match status" value="1"/>
</dbReference>
<dbReference type="PANTHER" id="PTHR45228">
    <property type="entry name" value="CYCLIC DI-GMP PHOSPHODIESTERASE TM_0186-RELATED"/>
    <property type="match status" value="1"/>
</dbReference>
<sequence>MRLLIVDDSRSSLAALEAAVHQFSSCDVESFTNPVEALQRSARVEFDLVLSDYMMPEMDGIQVIRRLRKQKGYENLPIVMITSQTERVVRLEALNAGATDFLNKPFDPLELRARLSNLLALRNAQLALADRAKTLDKAFRRASEQADIREREIIWCLAQAVASRDGNTGDHVERVATIAELIAEGVGLDKELRQNIYLAAPLHDIGKIGVSDAILQKPGKLEPHEIVEMRKHVEIGVGILSSSTAELARVAAAIIAGHHEKWDGTGYPRGMSGTDIPIEARIVSVADVFDALCSDRPYKPAWTLEAAYKEIIACSGSHFDPACVAAFRRKWREIKALFDKAPEGEAEAKPFRFATSG</sequence>
<keyword evidence="6" id="KW-1185">Reference proteome</keyword>
<evidence type="ECO:0000313" key="6">
    <source>
        <dbReference type="Proteomes" id="UP000245252"/>
    </source>
</evidence>
<dbReference type="RefSeq" id="WP_109460655.1">
    <property type="nucleotide sequence ID" value="NZ_QFBC01000013.1"/>
</dbReference>
<feature type="domain" description="HD" evidence="3">
    <location>
        <begin position="168"/>
        <end position="292"/>
    </location>
</feature>
<dbReference type="InterPro" id="IPR052020">
    <property type="entry name" value="Cyclic_di-GMP/3'3'-cGAMP_PDE"/>
</dbReference>
<dbReference type="Pfam" id="PF13487">
    <property type="entry name" value="HD_5"/>
    <property type="match status" value="1"/>
</dbReference>
<dbReference type="SUPFAM" id="SSF52172">
    <property type="entry name" value="CheY-like"/>
    <property type="match status" value="1"/>
</dbReference>
<dbReference type="Proteomes" id="UP000245252">
    <property type="component" value="Unassembled WGS sequence"/>
</dbReference>
<proteinExistence type="predicted"/>
<dbReference type="InterPro" id="IPR006675">
    <property type="entry name" value="HDIG_dom"/>
</dbReference>
<dbReference type="PANTHER" id="PTHR45228:SF1">
    <property type="entry name" value="CYCLIC DI-GMP PHOSPHODIESTERASE TM_0186"/>
    <property type="match status" value="1"/>
</dbReference>
<reference evidence="5 6" key="1">
    <citation type="submission" date="2018-05" db="EMBL/GenBank/DDBJ databases">
        <title>The draft genome of strain NS-104.</title>
        <authorList>
            <person name="Hang P."/>
            <person name="Jiang J."/>
        </authorList>
    </citation>
    <scope>NUCLEOTIDE SEQUENCE [LARGE SCALE GENOMIC DNA]</scope>
    <source>
        <strain evidence="5 6">NS-104</strain>
    </source>
</reference>
<feature type="domain" description="Response regulatory" evidence="2">
    <location>
        <begin position="2"/>
        <end position="119"/>
    </location>
</feature>
<keyword evidence="1" id="KW-0597">Phosphoprotein</keyword>
<dbReference type="InterPro" id="IPR011006">
    <property type="entry name" value="CheY-like_superfamily"/>
</dbReference>
<evidence type="ECO:0000313" key="5">
    <source>
        <dbReference type="EMBL" id="PWE53859.1"/>
    </source>
</evidence>
<comment type="caution">
    <text evidence="5">The sequence shown here is derived from an EMBL/GenBank/DDBJ whole genome shotgun (WGS) entry which is preliminary data.</text>
</comment>
<dbReference type="AlphaFoldDB" id="A0A2U2DKM2"/>
<dbReference type="GO" id="GO:0008081">
    <property type="term" value="F:phosphoric diester hydrolase activity"/>
    <property type="evidence" value="ECO:0007669"/>
    <property type="project" value="UniProtKB-ARBA"/>
</dbReference>
<dbReference type="PROSITE" id="PS51832">
    <property type="entry name" value="HD_GYP"/>
    <property type="match status" value="1"/>
</dbReference>
<evidence type="ECO:0000259" key="2">
    <source>
        <dbReference type="PROSITE" id="PS50110"/>
    </source>
</evidence>
<dbReference type="InterPro" id="IPR001789">
    <property type="entry name" value="Sig_transdc_resp-reg_receiver"/>
</dbReference>
<dbReference type="NCBIfam" id="TIGR00277">
    <property type="entry name" value="HDIG"/>
    <property type="match status" value="1"/>
</dbReference>
<dbReference type="OrthoDB" id="9802066at2"/>
<dbReference type="InterPro" id="IPR003607">
    <property type="entry name" value="HD/PDEase_dom"/>
</dbReference>
<dbReference type="EMBL" id="QFBC01000013">
    <property type="protein sequence ID" value="PWE53859.1"/>
    <property type="molecule type" value="Genomic_DNA"/>
</dbReference>
<feature type="domain" description="HD-GYP" evidence="4">
    <location>
        <begin position="146"/>
        <end position="343"/>
    </location>
</feature>
<dbReference type="SUPFAM" id="SSF109604">
    <property type="entry name" value="HD-domain/PDEase-like"/>
    <property type="match status" value="1"/>
</dbReference>
<evidence type="ECO:0000256" key="1">
    <source>
        <dbReference type="PROSITE-ProRule" id="PRU00169"/>
    </source>
</evidence>
<dbReference type="CDD" id="cd17551">
    <property type="entry name" value="REC_RpfG-like"/>
    <property type="match status" value="1"/>
</dbReference>
<evidence type="ECO:0000259" key="3">
    <source>
        <dbReference type="PROSITE" id="PS51831"/>
    </source>
</evidence>
<dbReference type="Gene3D" id="1.10.3210.10">
    <property type="entry name" value="Hypothetical protein af1432"/>
    <property type="match status" value="1"/>
</dbReference>
<dbReference type="GO" id="GO:0000160">
    <property type="term" value="P:phosphorelay signal transduction system"/>
    <property type="evidence" value="ECO:0007669"/>
    <property type="project" value="InterPro"/>
</dbReference>
<dbReference type="CDD" id="cd00077">
    <property type="entry name" value="HDc"/>
    <property type="match status" value="1"/>
</dbReference>
<accession>A0A2U2DKM2</accession>
<protein>
    <submittedName>
        <fullName evidence="5">Two-component system response regulator</fullName>
    </submittedName>
</protein>